<dbReference type="CDD" id="cd00096">
    <property type="entry name" value="Ig"/>
    <property type="match status" value="1"/>
</dbReference>
<dbReference type="Pfam" id="PF00047">
    <property type="entry name" value="ig"/>
    <property type="match status" value="1"/>
</dbReference>
<comment type="subcellular location">
    <subcellularLocation>
        <location evidence="1">Membrane</location>
        <topology evidence="1">Single-pass type I membrane protein</topology>
    </subcellularLocation>
</comment>
<dbReference type="SMART" id="SM00409">
    <property type="entry name" value="IG"/>
    <property type="match status" value="2"/>
</dbReference>
<keyword evidence="10" id="KW-1185">Reference proteome</keyword>
<feature type="domain" description="Ig-like" evidence="8">
    <location>
        <begin position="114"/>
        <end position="204"/>
    </location>
</feature>
<keyword evidence="3" id="KW-1015">Disulfide bond</keyword>
<dbReference type="Gene3D" id="2.60.40.10">
    <property type="entry name" value="Immunoglobulins"/>
    <property type="match status" value="2"/>
</dbReference>
<dbReference type="PANTHER" id="PTHR11640:SF31">
    <property type="entry name" value="IRREGULAR CHIASM C-ROUGHEST PROTEIN-RELATED"/>
    <property type="match status" value="1"/>
</dbReference>
<comment type="caution">
    <text evidence="9">The sequence shown here is derived from an EMBL/GenBank/DDBJ whole genome shotgun (WGS) entry which is preliminary data.</text>
</comment>
<dbReference type="AlphaFoldDB" id="A0ABD1K521"/>
<organism evidence="9 10">
    <name type="scientific">Coilia grayii</name>
    <name type="common">Gray's grenadier anchovy</name>
    <dbReference type="NCBI Taxonomy" id="363190"/>
    <lineage>
        <taxon>Eukaryota</taxon>
        <taxon>Metazoa</taxon>
        <taxon>Chordata</taxon>
        <taxon>Craniata</taxon>
        <taxon>Vertebrata</taxon>
        <taxon>Euteleostomi</taxon>
        <taxon>Actinopterygii</taxon>
        <taxon>Neopterygii</taxon>
        <taxon>Teleostei</taxon>
        <taxon>Clupei</taxon>
        <taxon>Clupeiformes</taxon>
        <taxon>Clupeoidei</taxon>
        <taxon>Engraulidae</taxon>
        <taxon>Coilinae</taxon>
        <taxon>Coilia</taxon>
    </lineage>
</organism>
<proteinExistence type="predicted"/>
<keyword evidence="5" id="KW-0393">Immunoglobulin domain</keyword>
<reference evidence="9 10" key="1">
    <citation type="submission" date="2024-09" db="EMBL/GenBank/DDBJ databases">
        <title>A chromosome-level genome assembly of Gray's grenadier anchovy, Coilia grayii.</title>
        <authorList>
            <person name="Fu Z."/>
        </authorList>
    </citation>
    <scope>NUCLEOTIDE SEQUENCE [LARGE SCALE GENOMIC DNA]</scope>
    <source>
        <strain evidence="9">G4</strain>
        <tissue evidence="9">Muscle</tissue>
    </source>
</reference>
<dbReference type="Proteomes" id="UP001591681">
    <property type="component" value="Unassembled WGS sequence"/>
</dbReference>
<sequence>MGGIRIAIFVYVIHCTFTAEAVILDSEPAVDGGLVRTKLNHTVSLSCSAPSAGQELQWFRNGLQVALQEGNRVQHSRLCVQPVSREDNGATFLCQHKDNAALNGSVQLEVTYAPELWGTEELSLEEDSDMTLSCDSRANPPVTMVWQRDGQVLDLLEGRYTTMDDGVTARLSVSRVKRHLHQGLYSCLAHSPVEGQRTKSFRLTITDKIRRFPRDPMIAGIVVVVCTTVLALLSRWDRIFKCCK</sequence>
<feature type="domain" description="Ig-like" evidence="8">
    <location>
        <begin position="28"/>
        <end position="111"/>
    </location>
</feature>
<keyword evidence="6" id="KW-1133">Transmembrane helix</keyword>
<evidence type="ECO:0000256" key="1">
    <source>
        <dbReference type="ARBA" id="ARBA00004479"/>
    </source>
</evidence>
<dbReference type="InterPro" id="IPR003598">
    <property type="entry name" value="Ig_sub2"/>
</dbReference>
<evidence type="ECO:0000256" key="3">
    <source>
        <dbReference type="ARBA" id="ARBA00023157"/>
    </source>
</evidence>
<keyword evidence="2 6" id="KW-0472">Membrane</keyword>
<feature type="chain" id="PRO_5044784714" description="Ig-like domain-containing protein" evidence="7">
    <location>
        <begin position="22"/>
        <end position="244"/>
    </location>
</feature>
<dbReference type="GO" id="GO:0016020">
    <property type="term" value="C:membrane"/>
    <property type="evidence" value="ECO:0007669"/>
    <property type="project" value="UniProtKB-SubCell"/>
</dbReference>
<dbReference type="SMART" id="SM00408">
    <property type="entry name" value="IGc2"/>
    <property type="match status" value="2"/>
</dbReference>
<keyword evidence="4" id="KW-0325">Glycoprotein</keyword>
<name>A0ABD1K521_9TELE</name>
<evidence type="ECO:0000313" key="10">
    <source>
        <dbReference type="Proteomes" id="UP001591681"/>
    </source>
</evidence>
<dbReference type="InterPro" id="IPR007110">
    <property type="entry name" value="Ig-like_dom"/>
</dbReference>
<evidence type="ECO:0000256" key="6">
    <source>
        <dbReference type="SAM" id="Phobius"/>
    </source>
</evidence>
<dbReference type="PROSITE" id="PS50835">
    <property type="entry name" value="IG_LIKE"/>
    <property type="match status" value="2"/>
</dbReference>
<dbReference type="SUPFAM" id="SSF48726">
    <property type="entry name" value="Immunoglobulin"/>
    <property type="match status" value="2"/>
</dbReference>
<dbReference type="InterPro" id="IPR036179">
    <property type="entry name" value="Ig-like_dom_sf"/>
</dbReference>
<keyword evidence="7" id="KW-0732">Signal</keyword>
<gene>
    <name evidence="9" type="ORF">ACEWY4_008923</name>
</gene>
<keyword evidence="6" id="KW-0812">Transmembrane</keyword>
<accession>A0ABD1K521</accession>
<dbReference type="InterPro" id="IPR051275">
    <property type="entry name" value="Cell_adhesion_signaling"/>
</dbReference>
<evidence type="ECO:0000259" key="8">
    <source>
        <dbReference type="PROSITE" id="PS50835"/>
    </source>
</evidence>
<dbReference type="InterPro" id="IPR003599">
    <property type="entry name" value="Ig_sub"/>
</dbReference>
<evidence type="ECO:0000313" key="9">
    <source>
        <dbReference type="EMBL" id="KAL2094204.1"/>
    </source>
</evidence>
<evidence type="ECO:0000256" key="2">
    <source>
        <dbReference type="ARBA" id="ARBA00023136"/>
    </source>
</evidence>
<dbReference type="Pfam" id="PF13927">
    <property type="entry name" value="Ig_3"/>
    <property type="match status" value="1"/>
</dbReference>
<feature type="transmembrane region" description="Helical" evidence="6">
    <location>
        <begin position="217"/>
        <end position="236"/>
    </location>
</feature>
<dbReference type="EMBL" id="JBHFQA010000008">
    <property type="protein sequence ID" value="KAL2094204.1"/>
    <property type="molecule type" value="Genomic_DNA"/>
</dbReference>
<feature type="signal peptide" evidence="7">
    <location>
        <begin position="1"/>
        <end position="21"/>
    </location>
</feature>
<protein>
    <recommendedName>
        <fullName evidence="8">Ig-like domain-containing protein</fullName>
    </recommendedName>
</protein>
<dbReference type="PANTHER" id="PTHR11640">
    <property type="entry name" value="NEPHRIN"/>
    <property type="match status" value="1"/>
</dbReference>
<evidence type="ECO:0000256" key="5">
    <source>
        <dbReference type="ARBA" id="ARBA00023319"/>
    </source>
</evidence>
<dbReference type="InterPro" id="IPR013151">
    <property type="entry name" value="Immunoglobulin_dom"/>
</dbReference>
<evidence type="ECO:0000256" key="7">
    <source>
        <dbReference type="SAM" id="SignalP"/>
    </source>
</evidence>
<dbReference type="InterPro" id="IPR013783">
    <property type="entry name" value="Ig-like_fold"/>
</dbReference>
<evidence type="ECO:0000256" key="4">
    <source>
        <dbReference type="ARBA" id="ARBA00023180"/>
    </source>
</evidence>